<proteinExistence type="predicted"/>
<organism evidence="1 2">
    <name type="scientific">Siccirubricoccus deserti</name>
    <dbReference type="NCBI Taxonomy" id="2013562"/>
    <lineage>
        <taxon>Bacteria</taxon>
        <taxon>Pseudomonadati</taxon>
        <taxon>Pseudomonadota</taxon>
        <taxon>Alphaproteobacteria</taxon>
        <taxon>Acetobacterales</taxon>
        <taxon>Roseomonadaceae</taxon>
        <taxon>Siccirubricoccus</taxon>
    </lineage>
</organism>
<evidence type="ECO:0000313" key="1">
    <source>
        <dbReference type="EMBL" id="MBC4016478.1"/>
    </source>
</evidence>
<gene>
    <name evidence="1" type="ORF">H7965_14220</name>
</gene>
<dbReference type="AlphaFoldDB" id="A0A9X0R0B6"/>
<name>A0A9X0R0B6_9PROT</name>
<dbReference type="Gene3D" id="3.10.129.10">
    <property type="entry name" value="Hotdog Thioesterase"/>
    <property type="match status" value="1"/>
</dbReference>
<dbReference type="SUPFAM" id="SSF54637">
    <property type="entry name" value="Thioesterase/thiol ester dehydrase-isomerase"/>
    <property type="match status" value="1"/>
</dbReference>
<comment type="caution">
    <text evidence="1">The sequence shown here is derived from an EMBL/GenBank/DDBJ whole genome shotgun (WGS) entry which is preliminary data.</text>
</comment>
<protein>
    <submittedName>
        <fullName evidence="1">Uncharacterized protein</fullName>
    </submittedName>
</protein>
<dbReference type="Proteomes" id="UP000600101">
    <property type="component" value="Unassembled WGS sequence"/>
</dbReference>
<dbReference type="InterPro" id="IPR029069">
    <property type="entry name" value="HotDog_dom_sf"/>
</dbReference>
<evidence type="ECO:0000313" key="2">
    <source>
        <dbReference type="Proteomes" id="UP000600101"/>
    </source>
</evidence>
<accession>A0A9X0R0B6</accession>
<keyword evidence="2" id="KW-1185">Reference proteome</keyword>
<dbReference type="EMBL" id="JACOMF010000015">
    <property type="protein sequence ID" value="MBC4016478.1"/>
    <property type="molecule type" value="Genomic_DNA"/>
</dbReference>
<sequence>MERHRRTASVFIGDTLYAEPEVLAKRKSTKRPTQDVVTLRTMGKEADGTVCMSFGRRMLILKRGHAVDHMVEYWWRSRPVGGHRHRPRHDAQARAGMA</sequence>
<reference evidence="1" key="1">
    <citation type="submission" date="2020-08" db="EMBL/GenBank/DDBJ databases">
        <authorList>
            <person name="Hu Y."/>
            <person name="Nguyen S.V."/>
            <person name="Li F."/>
            <person name="Fanning S."/>
        </authorList>
    </citation>
    <scope>NUCLEOTIDE SEQUENCE</scope>
    <source>
        <strain evidence="1">SYSU D8009</strain>
    </source>
</reference>